<name>A0A2C5X0K0_9PEZI</name>
<dbReference type="GO" id="GO:0005634">
    <property type="term" value="C:nucleus"/>
    <property type="evidence" value="ECO:0007669"/>
    <property type="project" value="UniProtKB-SubCell"/>
</dbReference>
<evidence type="ECO:0000256" key="1">
    <source>
        <dbReference type="ARBA" id="ARBA00004123"/>
    </source>
</evidence>
<dbReference type="PANTHER" id="PTHR20531:SF1">
    <property type="entry name" value="N-ALPHA-ACETYLTRANSFERASE 40"/>
    <property type="match status" value="1"/>
</dbReference>
<protein>
    <recommendedName>
        <fullName evidence="5">N-alpha-acetyltransferase 40</fullName>
        <ecNumber evidence="4">2.3.1.257</ecNumber>
    </recommendedName>
</protein>
<feature type="region of interest" description="Disordered" evidence="12">
    <location>
        <begin position="120"/>
        <end position="160"/>
    </location>
</feature>
<organism evidence="14 15">
    <name type="scientific">Ceratocystis fimbriata CBS 114723</name>
    <dbReference type="NCBI Taxonomy" id="1035309"/>
    <lineage>
        <taxon>Eukaryota</taxon>
        <taxon>Fungi</taxon>
        <taxon>Dikarya</taxon>
        <taxon>Ascomycota</taxon>
        <taxon>Pezizomycotina</taxon>
        <taxon>Sordariomycetes</taxon>
        <taxon>Hypocreomycetidae</taxon>
        <taxon>Microascales</taxon>
        <taxon>Ceratocystidaceae</taxon>
        <taxon>Ceratocystis</taxon>
    </lineage>
</organism>
<feature type="compositionally biased region" description="Low complexity" evidence="12">
    <location>
        <begin position="131"/>
        <end position="160"/>
    </location>
</feature>
<evidence type="ECO:0000256" key="12">
    <source>
        <dbReference type="SAM" id="MobiDB-lite"/>
    </source>
</evidence>
<dbReference type="InterPro" id="IPR016181">
    <property type="entry name" value="Acyl_CoA_acyltransferase"/>
</dbReference>
<evidence type="ECO:0000256" key="2">
    <source>
        <dbReference type="ARBA" id="ARBA00004496"/>
    </source>
</evidence>
<keyword evidence="6" id="KW-0963">Cytoplasm</keyword>
<evidence type="ECO:0000256" key="5">
    <source>
        <dbReference type="ARBA" id="ARBA00015043"/>
    </source>
</evidence>
<dbReference type="Proteomes" id="UP000222788">
    <property type="component" value="Unassembled WGS sequence"/>
</dbReference>
<reference evidence="14 15" key="2">
    <citation type="journal article" date="2013" name="IMA Fungus">
        <title>IMA Genome-F 1: Ceratocystis fimbriata: Draft nuclear genome sequence for the plant pathogen, Ceratocystis fimbriata.</title>
        <authorList>
            <person name="Wilken P.M."/>
            <person name="Steenkamp E.T."/>
            <person name="Wingfield M.J."/>
            <person name="de Beer Z.W."/>
            <person name="Wingfield B.D."/>
        </authorList>
    </citation>
    <scope>NUCLEOTIDE SEQUENCE [LARGE SCALE GENOMIC DNA]</scope>
    <source>
        <strain evidence="14 15">CBS 114723</strain>
    </source>
</reference>
<evidence type="ECO:0000313" key="15">
    <source>
        <dbReference type="Proteomes" id="UP000222788"/>
    </source>
</evidence>
<dbReference type="STRING" id="1035309.A0A2C5X0K0"/>
<evidence type="ECO:0000256" key="6">
    <source>
        <dbReference type="ARBA" id="ARBA00022490"/>
    </source>
</evidence>
<evidence type="ECO:0000256" key="9">
    <source>
        <dbReference type="ARBA" id="ARBA00023315"/>
    </source>
</evidence>
<evidence type="ECO:0000256" key="4">
    <source>
        <dbReference type="ARBA" id="ARBA00012950"/>
    </source>
</evidence>
<comment type="catalytic activity">
    <reaction evidence="10">
        <text>N-terminal L-seryl-[histone H2A] + acetyl-CoA = N-terminal N(alpha)-acetyl-L-seryl-[histone H2A] + CoA + H(+)</text>
        <dbReference type="Rhea" id="RHEA:50600"/>
        <dbReference type="Rhea" id="RHEA-COMP:12742"/>
        <dbReference type="Rhea" id="RHEA-COMP:12744"/>
        <dbReference type="ChEBI" id="CHEBI:15378"/>
        <dbReference type="ChEBI" id="CHEBI:57287"/>
        <dbReference type="ChEBI" id="CHEBI:57288"/>
        <dbReference type="ChEBI" id="CHEBI:64738"/>
        <dbReference type="ChEBI" id="CHEBI:83690"/>
        <dbReference type="EC" id="2.3.1.257"/>
    </reaction>
</comment>
<keyword evidence="8" id="KW-0539">Nucleus</keyword>
<feature type="region of interest" description="Disordered" evidence="12">
    <location>
        <begin position="174"/>
        <end position="194"/>
    </location>
</feature>
<evidence type="ECO:0000256" key="3">
    <source>
        <dbReference type="ARBA" id="ARBA00008870"/>
    </source>
</evidence>
<comment type="subcellular location">
    <subcellularLocation>
        <location evidence="2">Cytoplasm</location>
    </subcellularLocation>
    <subcellularLocation>
        <location evidence="1">Nucleus</location>
    </subcellularLocation>
</comment>
<dbReference type="Pfam" id="PF00583">
    <property type="entry name" value="Acetyltransf_1"/>
    <property type="match status" value="1"/>
</dbReference>
<gene>
    <name evidence="14" type="primary">naa40</name>
    <name evidence="14" type="ORF">CFIMG_005202RAa</name>
</gene>
<dbReference type="OrthoDB" id="424551at2759"/>
<keyword evidence="7 14" id="KW-0808">Transferase</keyword>
<accession>A0A2C5X0K0</accession>
<sequence>MGLERVLSKMRKHKREPAALIDAVNEKSNAKFFDDHIKKSPHWVDRWVHPKTHESYAMRFASASELSDEDLLECRNLVEATSRQDYADSEMGWDADAKLAEMKLPELRYVMLLGPNAVLPHPTTLTPPPSSSRSIRSLRSRSASRSASPLPMAMSMAPSTPSHAINSTLSEFRTLHASSPSPGPDGRSATSQQPQIRPGLHGFISFMPTIEDEYAVVYCYEIHLVQALRGSGLGAQLISLLKDVARGITGVEKVMLTCFTSNHKAREFYSGVGFMVDDFSPQPRKMRSGKVLWPEYLILSWEVS</sequence>
<proteinExistence type="inferred from homology"/>
<comment type="catalytic activity">
    <reaction evidence="11">
        <text>N-terminal L-seryl-[histone H4] + acetyl-CoA = N-terminal N(alpha)-acetyl-L-seryl-[histone H4] + CoA + H(+)</text>
        <dbReference type="Rhea" id="RHEA:50596"/>
        <dbReference type="Rhea" id="RHEA-COMP:12740"/>
        <dbReference type="Rhea" id="RHEA-COMP:12743"/>
        <dbReference type="ChEBI" id="CHEBI:15378"/>
        <dbReference type="ChEBI" id="CHEBI:57287"/>
        <dbReference type="ChEBI" id="CHEBI:57288"/>
        <dbReference type="ChEBI" id="CHEBI:64738"/>
        <dbReference type="ChEBI" id="CHEBI:83690"/>
        <dbReference type="EC" id="2.3.1.257"/>
    </reaction>
</comment>
<dbReference type="AlphaFoldDB" id="A0A2C5X0K0"/>
<keyword evidence="9" id="KW-0012">Acyltransferase</keyword>
<evidence type="ECO:0000313" key="14">
    <source>
        <dbReference type="EMBL" id="PHH51955.1"/>
    </source>
</evidence>
<dbReference type="PROSITE" id="PS51186">
    <property type="entry name" value="GNAT"/>
    <property type="match status" value="1"/>
</dbReference>
<dbReference type="GO" id="GO:0005737">
    <property type="term" value="C:cytoplasm"/>
    <property type="evidence" value="ECO:0007669"/>
    <property type="project" value="UniProtKB-SubCell"/>
</dbReference>
<evidence type="ECO:0000256" key="10">
    <source>
        <dbReference type="ARBA" id="ARBA00047821"/>
    </source>
</evidence>
<evidence type="ECO:0000256" key="8">
    <source>
        <dbReference type="ARBA" id="ARBA00023242"/>
    </source>
</evidence>
<dbReference type="PANTHER" id="PTHR20531">
    <property type="entry name" value="N-ALPHA-ACETYLTRANSFERASE 40"/>
    <property type="match status" value="1"/>
</dbReference>
<comment type="similarity">
    <text evidence="3">Belongs to the acetyltransferase family. NAA40 subfamily.</text>
</comment>
<evidence type="ECO:0000259" key="13">
    <source>
        <dbReference type="PROSITE" id="PS51186"/>
    </source>
</evidence>
<feature type="domain" description="N-acetyltransferase" evidence="13">
    <location>
        <begin position="202"/>
        <end position="298"/>
    </location>
</feature>
<reference evidence="14 15" key="1">
    <citation type="journal article" date="2013" name="Fungal Biol.">
        <title>Analysis of microsatellite markers in the genome of the plant pathogen Ceratocystis fimbriata.</title>
        <authorList>
            <person name="Simpson M.C."/>
            <person name="Wilken P.M."/>
            <person name="Coetzee M.P."/>
            <person name="Wingfield M.J."/>
            <person name="Wingfield B.D."/>
        </authorList>
    </citation>
    <scope>NUCLEOTIDE SEQUENCE [LARGE SCALE GENOMIC DNA]</scope>
    <source>
        <strain evidence="14 15">CBS 114723</strain>
    </source>
</reference>
<dbReference type="InterPro" id="IPR000182">
    <property type="entry name" value="GNAT_dom"/>
</dbReference>
<dbReference type="InterPro" id="IPR039949">
    <property type="entry name" value="NAA40"/>
</dbReference>
<comment type="caution">
    <text evidence="14">The sequence shown here is derived from an EMBL/GenBank/DDBJ whole genome shotgun (WGS) entry which is preliminary data.</text>
</comment>
<dbReference type="GO" id="GO:1990189">
    <property type="term" value="F:protein N-terminal-serine acetyltransferase activity"/>
    <property type="evidence" value="ECO:0007669"/>
    <property type="project" value="UniProtKB-EC"/>
</dbReference>
<evidence type="ECO:0000256" key="7">
    <source>
        <dbReference type="ARBA" id="ARBA00022679"/>
    </source>
</evidence>
<dbReference type="EMBL" id="APWK03000080">
    <property type="protein sequence ID" value="PHH51955.1"/>
    <property type="molecule type" value="Genomic_DNA"/>
</dbReference>
<dbReference type="EC" id="2.3.1.257" evidence="4"/>
<dbReference type="GO" id="GO:0043998">
    <property type="term" value="F:histone H2A acetyltransferase activity"/>
    <property type="evidence" value="ECO:0007669"/>
    <property type="project" value="InterPro"/>
</dbReference>
<dbReference type="GO" id="GO:0010485">
    <property type="term" value="F:histone H4 acetyltransferase activity"/>
    <property type="evidence" value="ECO:0007669"/>
    <property type="project" value="InterPro"/>
</dbReference>
<keyword evidence="15" id="KW-1185">Reference proteome</keyword>
<dbReference type="SUPFAM" id="SSF55729">
    <property type="entry name" value="Acyl-CoA N-acyltransferases (Nat)"/>
    <property type="match status" value="1"/>
</dbReference>
<evidence type="ECO:0000256" key="11">
    <source>
        <dbReference type="ARBA" id="ARBA00049524"/>
    </source>
</evidence>
<dbReference type="Gene3D" id="3.40.630.30">
    <property type="match status" value="1"/>
</dbReference>